<dbReference type="Pfam" id="PF06985">
    <property type="entry name" value="HET"/>
    <property type="match status" value="1"/>
</dbReference>
<reference evidence="2 3" key="1">
    <citation type="journal article" date="2013" name="PLoS Genet.">
        <title>Comparative genome structure, secondary metabolite, and effector coding capacity across Cochliobolus pathogens.</title>
        <authorList>
            <person name="Condon B.J."/>
            <person name="Leng Y."/>
            <person name="Wu D."/>
            <person name="Bushley K.E."/>
            <person name="Ohm R.A."/>
            <person name="Otillar R."/>
            <person name="Martin J."/>
            <person name="Schackwitz W."/>
            <person name="Grimwood J."/>
            <person name="MohdZainudin N."/>
            <person name="Xue C."/>
            <person name="Wang R."/>
            <person name="Manning V.A."/>
            <person name="Dhillon B."/>
            <person name="Tu Z.J."/>
            <person name="Steffenson B.J."/>
            <person name="Salamov A."/>
            <person name="Sun H."/>
            <person name="Lowry S."/>
            <person name="LaButti K."/>
            <person name="Han J."/>
            <person name="Copeland A."/>
            <person name="Lindquist E."/>
            <person name="Barry K."/>
            <person name="Schmutz J."/>
            <person name="Baker S.E."/>
            <person name="Ciuffetti L.M."/>
            <person name="Grigoriev I.V."/>
            <person name="Zhong S."/>
            <person name="Turgeon B.G."/>
        </authorList>
    </citation>
    <scope>NUCLEOTIDE SEQUENCE [LARGE SCALE GENOMIC DNA]</scope>
    <source>
        <strain evidence="2 3">FI3</strain>
    </source>
</reference>
<dbReference type="HOGENOM" id="CLU_004184_6_2_1"/>
<evidence type="ECO:0000313" key="2">
    <source>
        <dbReference type="EMBL" id="EUN28664.1"/>
    </source>
</evidence>
<dbReference type="OrthoDB" id="2157530at2759"/>
<feature type="non-terminal residue" evidence="2">
    <location>
        <position position="1"/>
    </location>
</feature>
<feature type="non-terminal residue" evidence="2">
    <location>
        <position position="110"/>
    </location>
</feature>
<name>W7ENT2_BIPV3</name>
<proteinExistence type="predicted"/>
<dbReference type="GeneID" id="26257869"/>
<dbReference type="InterPro" id="IPR052895">
    <property type="entry name" value="HetReg/Transcr_Mod"/>
</dbReference>
<dbReference type="PANTHER" id="PTHR24148:SF79">
    <property type="entry name" value="HETEROKARYON INCOMPATIBILITY DOMAIN-CONTAINING PROTEIN"/>
    <property type="match status" value="1"/>
</dbReference>
<dbReference type="EMBL" id="KI968719">
    <property type="protein sequence ID" value="EUN28664.1"/>
    <property type="molecule type" value="Genomic_DNA"/>
</dbReference>
<gene>
    <name evidence="2" type="ORF">COCVIDRAFT_82062</name>
</gene>
<organism evidence="2 3">
    <name type="scientific">Bipolaris victoriae (strain FI3)</name>
    <name type="common">Victoria blight of oats agent</name>
    <name type="synonym">Cochliobolus victoriae</name>
    <dbReference type="NCBI Taxonomy" id="930091"/>
    <lineage>
        <taxon>Eukaryota</taxon>
        <taxon>Fungi</taxon>
        <taxon>Dikarya</taxon>
        <taxon>Ascomycota</taxon>
        <taxon>Pezizomycotina</taxon>
        <taxon>Dothideomycetes</taxon>
        <taxon>Pleosporomycetidae</taxon>
        <taxon>Pleosporales</taxon>
        <taxon>Pleosporineae</taxon>
        <taxon>Pleosporaceae</taxon>
        <taxon>Bipolaris</taxon>
    </lineage>
</organism>
<dbReference type="RefSeq" id="XP_014558240.1">
    <property type="nucleotide sequence ID" value="XM_014702754.1"/>
</dbReference>
<dbReference type="AlphaFoldDB" id="W7ENT2"/>
<keyword evidence="3" id="KW-1185">Reference proteome</keyword>
<dbReference type="PANTHER" id="PTHR24148">
    <property type="entry name" value="ANKYRIN REPEAT DOMAIN-CONTAINING PROTEIN 39 HOMOLOG-RELATED"/>
    <property type="match status" value="1"/>
</dbReference>
<feature type="domain" description="Heterokaryon incompatibility" evidence="1">
    <location>
        <begin position="32"/>
        <end position="109"/>
    </location>
</feature>
<dbReference type="Proteomes" id="UP000054337">
    <property type="component" value="Unassembled WGS sequence"/>
</dbReference>
<evidence type="ECO:0000313" key="3">
    <source>
        <dbReference type="Proteomes" id="UP000054337"/>
    </source>
</evidence>
<evidence type="ECO:0000259" key="1">
    <source>
        <dbReference type="Pfam" id="PF06985"/>
    </source>
</evidence>
<sequence length="110" mass="12619">LRVLTLHPSLNDSDPIACTIQHASLSDASLEYKALSYTWGNSTLTKKIEWNGGREWQLALGYLRLRHEDRLVCIDAICINQLDMAERACQVRIRDEVYRRASNILVYLGE</sequence>
<accession>W7ENT2</accession>
<dbReference type="InterPro" id="IPR010730">
    <property type="entry name" value="HET"/>
</dbReference>
<protein>
    <recommendedName>
        <fullName evidence="1">Heterokaryon incompatibility domain-containing protein</fullName>
    </recommendedName>
</protein>